<feature type="compositionally biased region" description="Basic and acidic residues" evidence="1">
    <location>
        <begin position="145"/>
        <end position="161"/>
    </location>
</feature>
<protein>
    <recommendedName>
        <fullName evidence="2">Hsr-9 Tudor domain-containing protein</fullName>
    </recommendedName>
</protein>
<dbReference type="GeneID" id="36380048"/>
<keyword evidence="4" id="KW-1185">Reference proteome</keyword>
<feature type="compositionally biased region" description="Basic and acidic residues" evidence="1">
    <location>
        <begin position="224"/>
        <end position="235"/>
    </location>
</feature>
<proteinExistence type="predicted"/>
<evidence type="ECO:0000313" key="5">
    <source>
        <dbReference type="WBParaSite" id="SRAE_2000234400.1"/>
    </source>
</evidence>
<evidence type="ECO:0000256" key="1">
    <source>
        <dbReference type="SAM" id="MobiDB-lite"/>
    </source>
</evidence>
<reference evidence="5" key="2">
    <citation type="submission" date="2020-12" db="UniProtKB">
        <authorList>
            <consortium name="WormBaseParasite"/>
        </authorList>
    </citation>
    <scope>IDENTIFICATION</scope>
</reference>
<feature type="compositionally biased region" description="Acidic residues" evidence="1">
    <location>
        <begin position="286"/>
        <end position="300"/>
    </location>
</feature>
<feature type="region of interest" description="Disordered" evidence="1">
    <location>
        <begin position="391"/>
        <end position="410"/>
    </location>
</feature>
<feature type="compositionally biased region" description="Polar residues" evidence="1">
    <location>
        <begin position="245"/>
        <end position="264"/>
    </location>
</feature>
<feature type="compositionally biased region" description="Basic and acidic residues" evidence="1">
    <location>
        <begin position="65"/>
        <end position="86"/>
    </location>
</feature>
<dbReference type="RefSeq" id="XP_024506883.1">
    <property type="nucleotide sequence ID" value="XM_024653403.1"/>
</dbReference>
<feature type="compositionally biased region" description="Basic and acidic residues" evidence="1">
    <location>
        <begin position="329"/>
        <end position="345"/>
    </location>
</feature>
<feature type="compositionally biased region" description="Basic and acidic residues" evidence="1">
    <location>
        <begin position="391"/>
        <end position="401"/>
    </location>
</feature>
<dbReference type="STRING" id="34506.A0A090LHS8"/>
<dbReference type="WormBase" id="SRAE_2000234400">
    <property type="protein sequence ID" value="SRP01696"/>
    <property type="gene ID" value="WBGene00262554"/>
</dbReference>
<dbReference type="Proteomes" id="UP000035682">
    <property type="component" value="Unplaced"/>
</dbReference>
<dbReference type="WBParaSite" id="SRAE_2000234400.1">
    <property type="protein sequence ID" value="SRAE_2000234400.1"/>
    <property type="gene ID" value="WBGene00262554"/>
</dbReference>
<feature type="domain" description="Hsr-9 Tudor" evidence="2">
    <location>
        <begin position="513"/>
        <end position="626"/>
    </location>
</feature>
<feature type="compositionally biased region" description="Basic and acidic residues" evidence="1">
    <location>
        <begin position="175"/>
        <end position="186"/>
    </location>
</feature>
<gene>
    <name evidence="3 5 6" type="ORF">SRAE_2000234400</name>
</gene>
<dbReference type="EMBL" id="LN609529">
    <property type="protein sequence ID" value="CEF67683.1"/>
    <property type="molecule type" value="Genomic_DNA"/>
</dbReference>
<sequence length="647" mass="71695">MSNSDSETVVTQENGPVGSTTENVPPVVEGTKDDSNVEIKEIIDDVQTSSADVKVSSINSEVMDDSVKVASHDGASDDSSNRKIEDVPNDVVDTSSNDKVMDTEPSEVVAESVKEDVKMEDKDAISVPEEANKEPVLENDSEENQSEKKVEETREKKDDGKNVVMEGTDDNCEVETPKSTKSKVEDESMDLPLDDSNAKNDDVNQDLKITPKTRLRNTTVSDSSESKDVKEETAVGKRGRRSKLTKTTSDSDQINDTPEKTPSTAKRGRRVSKVQSKTGERKVVEESEVEAEPMEVDEDIEVKTPKRGKRVTQKITPVVESKKRGTKRRINEEPQKETKKAKSDEDAYNIDNLDEHPDLGDSFKLERQSNGGAKFVATSSYKKGRFSEIEKAAKERNADSFKEEDEGTIEPKGKKSISLLTLNDKKLVSQIDGDVEKKVLKTPKTKSIVRTPKSNSKSSKTTPKNIVKTPAKITSTSAKNLDVCDFILPEMTEDSQFDADTKFDIGDVNQYARVYASYCGICYAAVTTGKSTVSSFEVQFKDDKVMKYIARGGIYRLQELMTGLEVEFMDGENTFEGVIKSVPDSTKASDFYKANFIVEKKDDDGKTSEVVVNWAKIILDKSVLKNLKNVEAEVKSIGKTPKRKNQL</sequence>
<name>A0A090LHS8_STRRB</name>
<dbReference type="Pfam" id="PF24680">
    <property type="entry name" value="SH3_Hsr9"/>
    <property type="match status" value="1"/>
</dbReference>
<evidence type="ECO:0000259" key="2">
    <source>
        <dbReference type="Pfam" id="PF24680"/>
    </source>
</evidence>
<organism evidence="3">
    <name type="scientific">Strongyloides ratti</name>
    <name type="common">Parasitic roundworm</name>
    <dbReference type="NCBI Taxonomy" id="34506"/>
    <lineage>
        <taxon>Eukaryota</taxon>
        <taxon>Metazoa</taxon>
        <taxon>Ecdysozoa</taxon>
        <taxon>Nematoda</taxon>
        <taxon>Chromadorea</taxon>
        <taxon>Rhabditida</taxon>
        <taxon>Tylenchina</taxon>
        <taxon>Panagrolaimomorpha</taxon>
        <taxon>Strongyloidoidea</taxon>
        <taxon>Strongyloididae</taxon>
        <taxon>Strongyloides</taxon>
    </lineage>
</organism>
<accession>A0A090LHS8</accession>
<evidence type="ECO:0000313" key="6">
    <source>
        <dbReference type="WormBase" id="SRAE_2000234400"/>
    </source>
</evidence>
<feature type="region of interest" description="Disordered" evidence="1">
    <location>
        <begin position="443"/>
        <end position="464"/>
    </location>
</feature>
<feature type="compositionally biased region" description="Low complexity" evidence="1">
    <location>
        <begin position="451"/>
        <end position="464"/>
    </location>
</feature>
<dbReference type="CTD" id="36380048"/>
<feature type="compositionally biased region" description="Basic and acidic residues" evidence="1">
    <location>
        <begin position="353"/>
        <end position="366"/>
    </location>
</feature>
<feature type="compositionally biased region" description="Basic and acidic residues" evidence="1">
    <location>
        <begin position="112"/>
        <end position="136"/>
    </location>
</feature>
<evidence type="ECO:0000313" key="3">
    <source>
        <dbReference type="EMBL" id="CEF67683.1"/>
    </source>
</evidence>
<feature type="region of interest" description="Disordered" evidence="1">
    <location>
        <begin position="1"/>
        <end position="36"/>
    </location>
</feature>
<dbReference type="InterPro" id="IPR056492">
    <property type="entry name" value="SH3_Hsr9"/>
</dbReference>
<dbReference type="AlphaFoldDB" id="A0A090LHS8"/>
<evidence type="ECO:0000313" key="4">
    <source>
        <dbReference type="Proteomes" id="UP000035682"/>
    </source>
</evidence>
<feature type="compositionally biased region" description="Polar residues" evidence="1">
    <location>
        <begin position="1"/>
        <end position="23"/>
    </location>
</feature>
<feature type="region of interest" description="Disordered" evidence="1">
    <location>
        <begin position="65"/>
        <end position="366"/>
    </location>
</feature>
<reference evidence="3 4" key="1">
    <citation type="submission" date="2014-09" db="EMBL/GenBank/DDBJ databases">
        <authorList>
            <person name="Martin A.A."/>
        </authorList>
    </citation>
    <scope>NUCLEOTIDE SEQUENCE</scope>
    <source>
        <strain evidence="4">ED321</strain>
        <strain evidence="3">ED321 Heterogonic</strain>
    </source>
</reference>